<sequence length="445" mass="48843">MDSLFDDAPAAAPQRPSRNAPLAERARPHDIDAVAGQHHLLGEGGPLRIFAERGELPSIILWGPPGTGKTTLAHALATSVGMAMERLSAVEAGVKELREVLQRAERQRGKGRRFLLFIDEIHRFNKAQQDALLHAVERGLITLIGATTENPSFEINAALLSRCQVYRLHSLTDGDLRRIVDHALSGDEAMQDLNVVIDDWNALLTVAGGDARTALNAVETAALLAMPDADGVRHITHDVLQQAVQRKIVQYDKHGESHYDTISAFIKSMRGSDPDAALLWLAKMVEAGEDPLFIARRMIIFASEDIGNADPHALGLALAVFQSVERIGMPEGRIPLAQGVTYLASAPKSNASYKAIDRALEAVAEGADLTVPLHLRNAPTKLMKQEGYGRDYRYPHDSPGHFIRETYVPEGSTAPAFYRPDGQGQERSILERLKTWWPERFHGGE</sequence>
<dbReference type="GO" id="GO:0000731">
    <property type="term" value="P:DNA synthesis involved in DNA repair"/>
    <property type="evidence" value="ECO:0007669"/>
    <property type="project" value="TreeGrafter"/>
</dbReference>
<dbReference type="CDD" id="cd00009">
    <property type="entry name" value="AAA"/>
    <property type="match status" value="1"/>
</dbReference>
<keyword evidence="4" id="KW-0235">DNA replication</keyword>
<organism evidence="9 10">
    <name type="scientific">Candidatus Kapaibacterium thiocyanatum</name>
    <dbReference type="NCBI Taxonomy" id="1895771"/>
    <lineage>
        <taxon>Bacteria</taxon>
        <taxon>Pseudomonadati</taxon>
        <taxon>Candidatus Kapaibacteriota</taxon>
        <taxon>Candidatus Kapaibacteriia</taxon>
        <taxon>Candidatus Kapaibacteriales</taxon>
        <taxon>Candidatus Kapaibacteriaceae</taxon>
        <taxon>Candidatus Kapaibacterium</taxon>
    </lineage>
</organism>
<feature type="domain" description="AAA+ ATPase" evidence="8">
    <location>
        <begin position="55"/>
        <end position="171"/>
    </location>
</feature>
<evidence type="ECO:0000259" key="8">
    <source>
        <dbReference type="SMART" id="SM00382"/>
    </source>
</evidence>
<dbReference type="SUPFAM" id="SSF52540">
    <property type="entry name" value="P-loop containing nucleoside triphosphate hydrolases"/>
    <property type="match status" value="1"/>
</dbReference>
<dbReference type="Pfam" id="PF16193">
    <property type="entry name" value="AAA_assoc_2"/>
    <property type="match status" value="1"/>
</dbReference>
<evidence type="ECO:0000256" key="4">
    <source>
        <dbReference type="ARBA" id="ARBA00022705"/>
    </source>
</evidence>
<dbReference type="SUPFAM" id="SSF48019">
    <property type="entry name" value="post-AAA+ oligomerization domain-like"/>
    <property type="match status" value="1"/>
</dbReference>
<evidence type="ECO:0000256" key="6">
    <source>
        <dbReference type="ARBA" id="ARBA00022840"/>
    </source>
</evidence>
<dbReference type="PANTHER" id="PTHR13779:SF7">
    <property type="entry name" value="ATPASE WRNIP1"/>
    <property type="match status" value="1"/>
</dbReference>
<dbReference type="InterPro" id="IPR027417">
    <property type="entry name" value="P-loop_NTPase"/>
</dbReference>
<evidence type="ECO:0000256" key="1">
    <source>
        <dbReference type="ARBA" id="ARBA00002393"/>
    </source>
</evidence>
<dbReference type="GO" id="GO:0006261">
    <property type="term" value="P:DNA-templated DNA replication"/>
    <property type="evidence" value="ECO:0007669"/>
    <property type="project" value="TreeGrafter"/>
</dbReference>
<proteinExistence type="inferred from homology"/>
<dbReference type="GO" id="GO:0017116">
    <property type="term" value="F:single-stranded DNA helicase activity"/>
    <property type="evidence" value="ECO:0007669"/>
    <property type="project" value="TreeGrafter"/>
</dbReference>
<gene>
    <name evidence="9" type="ORF">BGO89_03720</name>
</gene>
<dbReference type="AlphaFoldDB" id="A0A1M3L572"/>
<dbReference type="Gene3D" id="1.20.272.10">
    <property type="match status" value="1"/>
</dbReference>
<evidence type="ECO:0000256" key="3">
    <source>
        <dbReference type="ARBA" id="ARBA00020776"/>
    </source>
</evidence>
<name>A0A1M3L572_9BACT</name>
<dbReference type="InterPro" id="IPR021886">
    <property type="entry name" value="MgsA_C"/>
</dbReference>
<dbReference type="FunFam" id="1.20.272.10:FF:000001">
    <property type="entry name" value="Putative AAA family ATPase"/>
    <property type="match status" value="1"/>
</dbReference>
<dbReference type="GO" id="GO:0016887">
    <property type="term" value="F:ATP hydrolysis activity"/>
    <property type="evidence" value="ECO:0007669"/>
    <property type="project" value="InterPro"/>
</dbReference>
<evidence type="ECO:0000256" key="7">
    <source>
        <dbReference type="SAM" id="MobiDB-lite"/>
    </source>
</evidence>
<keyword evidence="6" id="KW-0067">ATP-binding</keyword>
<feature type="region of interest" description="Disordered" evidence="7">
    <location>
        <begin position="1"/>
        <end position="24"/>
    </location>
</feature>
<comment type="function">
    <text evidence="1">DNA-dependent ATPase that plays important roles in cellular responses to stalled DNA replication processes.</text>
</comment>
<evidence type="ECO:0000256" key="5">
    <source>
        <dbReference type="ARBA" id="ARBA00022741"/>
    </source>
</evidence>
<reference evidence="9 10" key="1">
    <citation type="submission" date="2016-09" db="EMBL/GenBank/DDBJ databases">
        <title>Genome-resolved meta-omics ties microbial dynamics to process performance in biotechnology for thiocyanate degradation.</title>
        <authorList>
            <person name="Kantor R.S."/>
            <person name="Huddy R.J."/>
            <person name="Iyer R."/>
            <person name="Thomas B.C."/>
            <person name="Brown C.T."/>
            <person name="Anantharaman K."/>
            <person name="Tringe S."/>
            <person name="Hettich R.L."/>
            <person name="Harrison S.T."/>
            <person name="Banfield J.F."/>
        </authorList>
    </citation>
    <scope>NUCLEOTIDE SEQUENCE [LARGE SCALE GENOMIC DNA]</scope>
    <source>
        <strain evidence="9">59-99</strain>
    </source>
</reference>
<dbReference type="GO" id="GO:0005524">
    <property type="term" value="F:ATP binding"/>
    <property type="evidence" value="ECO:0007669"/>
    <property type="project" value="UniProtKB-KW"/>
</dbReference>
<dbReference type="PANTHER" id="PTHR13779">
    <property type="entry name" value="WERNER HELICASE-INTERACTING PROTEIN 1 FAMILY MEMBER"/>
    <property type="match status" value="1"/>
</dbReference>
<dbReference type="CDD" id="cd18139">
    <property type="entry name" value="HLD_clamp_RarA"/>
    <property type="match status" value="1"/>
</dbReference>
<evidence type="ECO:0000256" key="2">
    <source>
        <dbReference type="ARBA" id="ARBA00008959"/>
    </source>
</evidence>
<dbReference type="Gene3D" id="1.10.3710.10">
    <property type="entry name" value="DNA polymerase III clamp loader subunits, C-terminal domain"/>
    <property type="match status" value="1"/>
</dbReference>
<dbReference type="GO" id="GO:0003677">
    <property type="term" value="F:DNA binding"/>
    <property type="evidence" value="ECO:0007669"/>
    <property type="project" value="InterPro"/>
</dbReference>
<dbReference type="InterPro" id="IPR003593">
    <property type="entry name" value="AAA+_ATPase"/>
</dbReference>
<dbReference type="Proteomes" id="UP000184233">
    <property type="component" value="Unassembled WGS sequence"/>
</dbReference>
<dbReference type="InterPro" id="IPR008921">
    <property type="entry name" value="DNA_pol3_clamp-load_cplx_C"/>
</dbReference>
<keyword evidence="5" id="KW-0547">Nucleotide-binding</keyword>
<dbReference type="Pfam" id="PF00004">
    <property type="entry name" value="AAA"/>
    <property type="match status" value="1"/>
</dbReference>
<protein>
    <recommendedName>
        <fullName evidence="3">Replication-associated recombination protein A</fullName>
    </recommendedName>
</protein>
<dbReference type="Gene3D" id="3.40.50.300">
    <property type="entry name" value="P-loop containing nucleotide triphosphate hydrolases"/>
    <property type="match status" value="1"/>
</dbReference>
<dbReference type="InterPro" id="IPR003959">
    <property type="entry name" value="ATPase_AAA_core"/>
</dbReference>
<evidence type="ECO:0000313" key="9">
    <source>
        <dbReference type="EMBL" id="OJX60693.1"/>
    </source>
</evidence>
<evidence type="ECO:0000313" key="10">
    <source>
        <dbReference type="Proteomes" id="UP000184233"/>
    </source>
</evidence>
<dbReference type="InterPro" id="IPR032423">
    <property type="entry name" value="AAA_assoc_2"/>
</dbReference>
<dbReference type="EMBL" id="MKVH01000003">
    <property type="protein sequence ID" value="OJX60693.1"/>
    <property type="molecule type" value="Genomic_DNA"/>
</dbReference>
<dbReference type="SMART" id="SM00382">
    <property type="entry name" value="AAA"/>
    <property type="match status" value="1"/>
</dbReference>
<dbReference type="STRING" id="1895771.BGO89_03720"/>
<dbReference type="Pfam" id="PF12002">
    <property type="entry name" value="MgsA_C"/>
    <property type="match status" value="1"/>
</dbReference>
<accession>A0A1M3L572</accession>
<dbReference type="FunFam" id="3.40.50.300:FF:000137">
    <property type="entry name" value="Replication-associated recombination protein A"/>
    <property type="match status" value="1"/>
</dbReference>
<comment type="caution">
    <text evidence="9">The sequence shown here is derived from an EMBL/GenBank/DDBJ whole genome shotgun (WGS) entry which is preliminary data.</text>
</comment>
<dbReference type="GO" id="GO:0008047">
    <property type="term" value="F:enzyme activator activity"/>
    <property type="evidence" value="ECO:0007669"/>
    <property type="project" value="TreeGrafter"/>
</dbReference>
<dbReference type="InterPro" id="IPR051314">
    <property type="entry name" value="AAA_ATPase_RarA/MGS1/WRNIP1"/>
</dbReference>
<dbReference type="Gene3D" id="1.10.8.60">
    <property type="match status" value="1"/>
</dbReference>
<comment type="similarity">
    <text evidence="2">Belongs to the AAA ATPase family. RarA/MGS1/WRNIP1 subfamily.</text>
</comment>